<dbReference type="Proteomes" id="UP000887013">
    <property type="component" value="Unassembled WGS sequence"/>
</dbReference>
<keyword evidence="2" id="KW-1185">Reference proteome</keyword>
<evidence type="ECO:0000313" key="1">
    <source>
        <dbReference type="EMBL" id="GFU38403.1"/>
    </source>
</evidence>
<name>A0A8X6QQX5_NEPPI</name>
<accession>A0A8X6QQX5</accession>
<dbReference type="EMBL" id="BMAW01084364">
    <property type="protein sequence ID" value="GFU38403.1"/>
    <property type="molecule type" value="Genomic_DNA"/>
</dbReference>
<comment type="caution">
    <text evidence="1">The sequence shown here is derived from an EMBL/GenBank/DDBJ whole genome shotgun (WGS) entry which is preliminary data.</text>
</comment>
<evidence type="ECO:0000313" key="2">
    <source>
        <dbReference type="Proteomes" id="UP000887013"/>
    </source>
</evidence>
<dbReference type="AlphaFoldDB" id="A0A8X6QQX5"/>
<reference evidence="1" key="1">
    <citation type="submission" date="2020-08" db="EMBL/GenBank/DDBJ databases">
        <title>Multicomponent nature underlies the extraordinary mechanical properties of spider dragline silk.</title>
        <authorList>
            <person name="Kono N."/>
            <person name="Nakamura H."/>
            <person name="Mori M."/>
            <person name="Yoshida Y."/>
            <person name="Ohtoshi R."/>
            <person name="Malay A.D."/>
            <person name="Moran D.A.P."/>
            <person name="Tomita M."/>
            <person name="Numata K."/>
            <person name="Arakawa K."/>
        </authorList>
    </citation>
    <scope>NUCLEOTIDE SEQUENCE</scope>
</reference>
<organism evidence="1 2">
    <name type="scientific">Nephila pilipes</name>
    <name type="common">Giant wood spider</name>
    <name type="synonym">Nephila maculata</name>
    <dbReference type="NCBI Taxonomy" id="299642"/>
    <lineage>
        <taxon>Eukaryota</taxon>
        <taxon>Metazoa</taxon>
        <taxon>Ecdysozoa</taxon>
        <taxon>Arthropoda</taxon>
        <taxon>Chelicerata</taxon>
        <taxon>Arachnida</taxon>
        <taxon>Araneae</taxon>
        <taxon>Araneomorphae</taxon>
        <taxon>Entelegynae</taxon>
        <taxon>Araneoidea</taxon>
        <taxon>Nephilidae</taxon>
        <taxon>Nephila</taxon>
    </lineage>
</organism>
<sequence>MSIFCVRFYQLQRGKKLVLTNCHVGTPIKESTLPHILSTYQRLASNELFQRCISCGTQMANDNLHYMIWSKCVKEILLHKYRVKHGVAEAIASATPF</sequence>
<protein>
    <submittedName>
        <fullName evidence="1">Uncharacterized protein</fullName>
    </submittedName>
</protein>
<proteinExistence type="predicted"/>
<gene>
    <name evidence="1" type="ORF">NPIL_107801</name>
</gene>
<dbReference type="OrthoDB" id="6434791at2759"/>